<proteinExistence type="predicted"/>
<dbReference type="EMBL" id="CM045872">
    <property type="protein sequence ID" value="KAI7950211.1"/>
    <property type="molecule type" value="Genomic_DNA"/>
</dbReference>
<organism evidence="1 2">
    <name type="scientific">Puccinia striiformis f. sp. tritici</name>
    <dbReference type="NCBI Taxonomy" id="168172"/>
    <lineage>
        <taxon>Eukaryota</taxon>
        <taxon>Fungi</taxon>
        <taxon>Dikarya</taxon>
        <taxon>Basidiomycota</taxon>
        <taxon>Pucciniomycotina</taxon>
        <taxon>Pucciniomycetes</taxon>
        <taxon>Pucciniales</taxon>
        <taxon>Pucciniaceae</taxon>
        <taxon>Puccinia</taxon>
    </lineage>
</organism>
<dbReference type="Proteomes" id="UP001060170">
    <property type="component" value="Chromosome 8"/>
</dbReference>
<comment type="caution">
    <text evidence="1">The sequence shown here is derived from an EMBL/GenBank/DDBJ whole genome shotgun (WGS) entry which is preliminary data.</text>
</comment>
<gene>
    <name evidence="1" type="ORF">MJO28_009032</name>
</gene>
<evidence type="ECO:0000313" key="2">
    <source>
        <dbReference type="Proteomes" id="UP001060170"/>
    </source>
</evidence>
<sequence length="142" mass="15995">MSIAIEHKMGIFKDRHMYKYCVQVYPVPEHSACQPEFPQMSSAGHPTENYHSSGIGHAREKRQRTVETQPHEGLVKNLRQLDLFNVSFFGSKLTLLDCLGGSVELQIQARVVVVVLVDSSEGNLAWNPEISQNSEIFDNLLV</sequence>
<reference evidence="2" key="1">
    <citation type="journal article" date="2018" name="BMC Genomics">
        <title>Genomic insights into host adaptation between the wheat stripe rust pathogen (Puccinia striiformis f. sp. tritici) and the barley stripe rust pathogen (Puccinia striiformis f. sp. hordei).</title>
        <authorList>
            <person name="Xia C."/>
            <person name="Wang M."/>
            <person name="Yin C."/>
            <person name="Cornejo O.E."/>
            <person name="Hulbert S.H."/>
            <person name="Chen X."/>
        </authorList>
    </citation>
    <scope>NUCLEOTIDE SEQUENCE [LARGE SCALE GENOMIC DNA]</scope>
    <source>
        <strain evidence="2">93-210</strain>
    </source>
</reference>
<evidence type="ECO:0000313" key="1">
    <source>
        <dbReference type="EMBL" id="KAI7950211.1"/>
    </source>
</evidence>
<reference evidence="1 2" key="3">
    <citation type="journal article" date="2022" name="Microbiol. Spectr.">
        <title>Folding features and dynamics of 3D genome architecture in plant fungal pathogens.</title>
        <authorList>
            <person name="Xia C."/>
        </authorList>
    </citation>
    <scope>NUCLEOTIDE SEQUENCE [LARGE SCALE GENOMIC DNA]</scope>
    <source>
        <strain evidence="1 2">93-210</strain>
    </source>
</reference>
<accession>A0ACC0EED1</accession>
<protein>
    <submittedName>
        <fullName evidence="1">Uncharacterized protein</fullName>
    </submittedName>
</protein>
<reference evidence="2" key="2">
    <citation type="journal article" date="2018" name="Mol. Plant Microbe Interact.">
        <title>Genome sequence resources for the wheat stripe rust pathogen (Puccinia striiformis f. sp. tritici) and the barley stripe rust pathogen (Puccinia striiformis f. sp. hordei).</title>
        <authorList>
            <person name="Xia C."/>
            <person name="Wang M."/>
            <person name="Yin C."/>
            <person name="Cornejo O.E."/>
            <person name="Hulbert S.H."/>
            <person name="Chen X."/>
        </authorList>
    </citation>
    <scope>NUCLEOTIDE SEQUENCE [LARGE SCALE GENOMIC DNA]</scope>
    <source>
        <strain evidence="2">93-210</strain>
    </source>
</reference>
<keyword evidence="2" id="KW-1185">Reference proteome</keyword>
<name>A0ACC0EED1_9BASI</name>